<organism evidence="10 12">
    <name type="scientific">Candidatus Chlorohelix allophototropha</name>
    <dbReference type="NCBI Taxonomy" id="3003348"/>
    <lineage>
        <taxon>Bacteria</taxon>
        <taxon>Bacillati</taxon>
        <taxon>Chloroflexota</taxon>
        <taxon>Chloroflexia</taxon>
        <taxon>Candidatus Chloroheliales</taxon>
        <taxon>Candidatus Chloroheliaceae</taxon>
        <taxon>Candidatus Chlorohelix</taxon>
    </lineage>
</organism>
<dbReference type="InterPro" id="IPR000399">
    <property type="entry name" value="TPP-bd_CS"/>
</dbReference>
<evidence type="ECO:0000256" key="1">
    <source>
        <dbReference type="ARBA" id="ARBA00001946"/>
    </source>
</evidence>
<protein>
    <submittedName>
        <fullName evidence="10">Acetolactate synthase</fullName>
        <ecNumber evidence="10">2.2.1.6</ecNumber>
    </submittedName>
</protein>
<dbReference type="InterPro" id="IPR011766">
    <property type="entry name" value="TPP_enzyme_TPP-bd"/>
</dbReference>
<feature type="domain" description="Thiamine pyrophosphate enzyme central" evidence="7">
    <location>
        <begin position="208"/>
        <end position="335"/>
    </location>
</feature>
<keyword evidence="13" id="KW-1185">Reference proteome</keyword>
<dbReference type="Gene3D" id="3.40.50.970">
    <property type="match status" value="2"/>
</dbReference>
<keyword evidence="5 6" id="KW-0786">Thiamine pyrophosphate</keyword>
<dbReference type="InterPro" id="IPR029061">
    <property type="entry name" value="THDP-binding"/>
</dbReference>
<dbReference type="GO" id="GO:0000287">
    <property type="term" value="F:magnesium ion binding"/>
    <property type="evidence" value="ECO:0007669"/>
    <property type="project" value="InterPro"/>
</dbReference>
<dbReference type="SUPFAM" id="SSF52518">
    <property type="entry name" value="Thiamin diphosphate-binding fold (THDP-binding)"/>
    <property type="match status" value="2"/>
</dbReference>
<dbReference type="InterPro" id="IPR012000">
    <property type="entry name" value="Thiamin_PyroP_enz_cen_dom"/>
</dbReference>
<sequence>MAKEHEQALIAEFGAETIHGGRLVARMLKREGVEVVFTLSGGHIAAIYEGCKHEGIRVVDVRHEQSAVMAAEGWARVTGKIGVALVTAGPGVTNAMTGIANAFQAGSPVIIIAGRAPLSQDGMGGLQELDHIGMVRPVTKYARTVYETRRIAQYVGDAFRAALSGKPGPAFLDIPFDLLNNLIPVTDAVIPAPGYRAIYGSEAHPQIVEEAAELLAQAERPAIMAGGAVWWCRGVAPFRQLVENLQIPTYLNGMGRGLLPSDHPLFFSLSRKHALKNADVLLIIGTPLDFRLNFGEGIGADTKIIWMDVEPREVGVNKSPTLAIAADVGLALDQIIRALNLPGWRNKGESNARHDWLKTLHENEAKQLAKDEPLMNSDAVPIHPLRLCREIRDFLDRDATVIGDGGDIVTFGARVIRVNEPAHWLDPGAMGTLGVGPGYAIAAKLARPDKQVLLLFGDGSFGLNGMDLEAMARQNIPVVCVIGNDGAWGQIKHPQKMFFGNSIAAELSQTVQYEKMAEGLGGYGERVERPEDICPALERAFEFAKQRQKPALINVITDPTVAYGRSSVVGL</sequence>
<evidence type="ECO:0000256" key="6">
    <source>
        <dbReference type="RuleBase" id="RU362132"/>
    </source>
</evidence>
<dbReference type="GO" id="GO:0009099">
    <property type="term" value="P:L-valine biosynthetic process"/>
    <property type="evidence" value="ECO:0007669"/>
    <property type="project" value="TreeGrafter"/>
</dbReference>
<gene>
    <name evidence="10" type="ORF">HXX08_12010</name>
    <name evidence="11" type="ORF">OZ401_001746</name>
</gene>
<evidence type="ECO:0000256" key="3">
    <source>
        <dbReference type="ARBA" id="ARBA00007812"/>
    </source>
</evidence>
<dbReference type="Pfam" id="PF02776">
    <property type="entry name" value="TPP_enzyme_N"/>
    <property type="match status" value="1"/>
</dbReference>
<dbReference type="NCBIfam" id="NF004516">
    <property type="entry name" value="PRK05858.1"/>
    <property type="match status" value="1"/>
</dbReference>
<accession>A0A8T7M3G7</accession>
<dbReference type="FunFam" id="3.40.50.970:FF:000007">
    <property type="entry name" value="Acetolactate synthase"/>
    <property type="match status" value="1"/>
</dbReference>
<feature type="domain" description="Thiamine pyrophosphate enzyme N-terminal TPP-binding" evidence="9">
    <location>
        <begin position="19"/>
        <end position="134"/>
    </location>
</feature>
<comment type="cofactor">
    <cofactor evidence="2">
        <name>thiamine diphosphate</name>
        <dbReference type="ChEBI" id="CHEBI:58937"/>
    </cofactor>
</comment>
<proteinExistence type="inferred from homology"/>
<dbReference type="Proteomes" id="UP000521676">
    <property type="component" value="Unassembled WGS sequence"/>
</dbReference>
<dbReference type="CDD" id="cd07035">
    <property type="entry name" value="TPP_PYR_POX_like"/>
    <property type="match status" value="1"/>
</dbReference>
<keyword evidence="4" id="KW-0479">Metal-binding</keyword>
<reference evidence="11" key="2">
    <citation type="journal article" date="2024" name="Nature">
        <title>Anoxygenic phototroph of the Chloroflexota uses a type I reaction centre.</title>
        <authorList>
            <person name="Tsuji J.M."/>
            <person name="Shaw N.A."/>
            <person name="Nagashima S."/>
            <person name="Venkiteswaran J.J."/>
            <person name="Schiff S.L."/>
            <person name="Watanabe T."/>
            <person name="Fukui M."/>
            <person name="Hanada S."/>
            <person name="Tank M."/>
            <person name="Neufeld J.D."/>
        </authorList>
    </citation>
    <scope>NUCLEOTIDE SEQUENCE</scope>
    <source>
        <strain evidence="11">L227-S17</strain>
    </source>
</reference>
<dbReference type="GO" id="GO:0009097">
    <property type="term" value="P:isoleucine biosynthetic process"/>
    <property type="evidence" value="ECO:0007669"/>
    <property type="project" value="TreeGrafter"/>
</dbReference>
<dbReference type="AlphaFoldDB" id="A0A8T7M3G7"/>
<evidence type="ECO:0000313" key="11">
    <source>
        <dbReference type="EMBL" id="WJW65966.1"/>
    </source>
</evidence>
<comment type="similarity">
    <text evidence="3 6">Belongs to the TPP enzyme family.</text>
</comment>
<dbReference type="CDD" id="cd02004">
    <property type="entry name" value="TPP_BZL_OCoD_HPCL"/>
    <property type="match status" value="1"/>
</dbReference>
<feature type="domain" description="Thiamine pyrophosphate enzyme TPP-binding" evidence="8">
    <location>
        <begin position="404"/>
        <end position="555"/>
    </location>
</feature>
<dbReference type="GO" id="GO:0003984">
    <property type="term" value="F:acetolactate synthase activity"/>
    <property type="evidence" value="ECO:0007669"/>
    <property type="project" value="UniProtKB-EC"/>
</dbReference>
<evidence type="ECO:0000313" key="12">
    <source>
        <dbReference type="Proteomes" id="UP000521676"/>
    </source>
</evidence>
<keyword evidence="10" id="KW-0808">Transferase</keyword>
<name>A0A8T7M3G7_9CHLR</name>
<evidence type="ECO:0000313" key="13">
    <source>
        <dbReference type="Proteomes" id="UP001431572"/>
    </source>
</evidence>
<evidence type="ECO:0000256" key="2">
    <source>
        <dbReference type="ARBA" id="ARBA00001964"/>
    </source>
</evidence>
<dbReference type="EMBL" id="CP128399">
    <property type="protein sequence ID" value="WJW65966.1"/>
    <property type="molecule type" value="Genomic_DNA"/>
</dbReference>
<dbReference type="GO" id="GO:0005948">
    <property type="term" value="C:acetolactate synthase complex"/>
    <property type="evidence" value="ECO:0007669"/>
    <property type="project" value="TreeGrafter"/>
</dbReference>
<dbReference type="Gene3D" id="3.40.50.1220">
    <property type="entry name" value="TPP-binding domain"/>
    <property type="match status" value="1"/>
</dbReference>
<evidence type="ECO:0000259" key="7">
    <source>
        <dbReference type="Pfam" id="PF00205"/>
    </source>
</evidence>
<dbReference type="PANTHER" id="PTHR18968">
    <property type="entry name" value="THIAMINE PYROPHOSPHATE ENZYMES"/>
    <property type="match status" value="1"/>
</dbReference>
<dbReference type="InterPro" id="IPR029035">
    <property type="entry name" value="DHS-like_NAD/FAD-binding_dom"/>
</dbReference>
<dbReference type="EMBL" id="JACATZ010000001">
    <property type="protein sequence ID" value="NWJ46596.1"/>
    <property type="molecule type" value="Genomic_DNA"/>
</dbReference>
<dbReference type="PROSITE" id="PS00187">
    <property type="entry name" value="TPP_ENZYMES"/>
    <property type="match status" value="1"/>
</dbReference>
<evidence type="ECO:0000256" key="4">
    <source>
        <dbReference type="ARBA" id="ARBA00022723"/>
    </source>
</evidence>
<evidence type="ECO:0000259" key="9">
    <source>
        <dbReference type="Pfam" id="PF02776"/>
    </source>
</evidence>
<dbReference type="EC" id="2.2.1.6" evidence="10"/>
<dbReference type="RefSeq" id="WP_341467852.1">
    <property type="nucleotide sequence ID" value="NZ_CP128399.1"/>
</dbReference>
<evidence type="ECO:0000256" key="5">
    <source>
        <dbReference type="ARBA" id="ARBA00023052"/>
    </source>
</evidence>
<comment type="cofactor">
    <cofactor evidence="1">
        <name>Mg(2+)</name>
        <dbReference type="ChEBI" id="CHEBI:18420"/>
    </cofactor>
</comment>
<reference evidence="10 12" key="1">
    <citation type="submission" date="2020-06" db="EMBL/GenBank/DDBJ databases">
        <title>Anoxygenic phototrophic Chloroflexota member uses a Type I reaction center.</title>
        <authorList>
            <person name="Tsuji J.M."/>
            <person name="Shaw N.A."/>
            <person name="Nagashima S."/>
            <person name="Venkiteswaran J."/>
            <person name="Schiff S.L."/>
            <person name="Hanada S."/>
            <person name="Tank M."/>
            <person name="Neufeld J.D."/>
        </authorList>
    </citation>
    <scope>NUCLEOTIDE SEQUENCE [LARGE SCALE GENOMIC DNA]</scope>
    <source>
        <strain evidence="10">L227-S17</strain>
    </source>
</reference>
<dbReference type="PANTHER" id="PTHR18968:SF166">
    <property type="entry name" value="2-HYDROXYACYL-COA LYASE 2"/>
    <property type="match status" value="1"/>
</dbReference>
<dbReference type="Pfam" id="PF02775">
    <property type="entry name" value="TPP_enzyme_C"/>
    <property type="match status" value="1"/>
</dbReference>
<dbReference type="SUPFAM" id="SSF52467">
    <property type="entry name" value="DHS-like NAD/FAD-binding domain"/>
    <property type="match status" value="1"/>
</dbReference>
<dbReference type="GO" id="GO:0030976">
    <property type="term" value="F:thiamine pyrophosphate binding"/>
    <property type="evidence" value="ECO:0007669"/>
    <property type="project" value="InterPro"/>
</dbReference>
<dbReference type="InterPro" id="IPR012001">
    <property type="entry name" value="Thiamin_PyroP_enz_TPP-bd_dom"/>
</dbReference>
<dbReference type="Pfam" id="PF00205">
    <property type="entry name" value="TPP_enzyme_M"/>
    <property type="match status" value="1"/>
</dbReference>
<dbReference type="GO" id="GO:0050660">
    <property type="term" value="F:flavin adenine dinucleotide binding"/>
    <property type="evidence" value="ECO:0007669"/>
    <property type="project" value="TreeGrafter"/>
</dbReference>
<dbReference type="InterPro" id="IPR045229">
    <property type="entry name" value="TPP_enz"/>
</dbReference>
<evidence type="ECO:0000313" key="10">
    <source>
        <dbReference type="EMBL" id="NWJ46596.1"/>
    </source>
</evidence>
<dbReference type="Proteomes" id="UP001431572">
    <property type="component" value="Chromosome 1"/>
</dbReference>
<evidence type="ECO:0000259" key="8">
    <source>
        <dbReference type="Pfam" id="PF02775"/>
    </source>
</evidence>